<dbReference type="GO" id="GO:0016712">
    <property type="term" value="F:oxidoreductase activity, acting on paired donors, with incorporation or reduction of molecular oxygen, reduced flavin or flavoprotein as one donor, and incorporation of one atom of oxygen"/>
    <property type="evidence" value="ECO:0007669"/>
    <property type="project" value="TreeGrafter"/>
</dbReference>
<dbReference type="PRINTS" id="PR00385">
    <property type="entry name" value="P450"/>
</dbReference>
<keyword evidence="6 8" id="KW-0503">Monooxygenase</keyword>
<dbReference type="PANTHER" id="PTHR24300">
    <property type="entry name" value="CYTOCHROME P450 508A4-RELATED"/>
    <property type="match status" value="1"/>
</dbReference>
<name>A0AAD4N938_9BILA</name>
<keyword evidence="11" id="KW-1185">Reference proteome</keyword>
<dbReference type="Pfam" id="PF00067">
    <property type="entry name" value="p450"/>
    <property type="match status" value="1"/>
</dbReference>
<dbReference type="GO" id="GO:0005506">
    <property type="term" value="F:iron ion binding"/>
    <property type="evidence" value="ECO:0007669"/>
    <property type="project" value="InterPro"/>
</dbReference>
<dbReference type="SUPFAM" id="SSF48264">
    <property type="entry name" value="Cytochrome P450"/>
    <property type="match status" value="1"/>
</dbReference>
<keyword evidence="5 7" id="KW-0408">Iron</keyword>
<evidence type="ECO:0000256" key="6">
    <source>
        <dbReference type="ARBA" id="ARBA00023033"/>
    </source>
</evidence>
<dbReference type="Gene3D" id="1.10.630.10">
    <property type="entry name" value="Cytochrome P450"/>
    <property type="match status" value="1"/>
</dbReference>
<reference evidence="10" key="1">
    <citation type="submission" date="2022-01" db="EMBL/GenBank/DDBJ databases">
        <title>Genome Sequence Resource for Two Populations of Ditylenchus destructor, the Migratory Endoparasitic Phytonematode.</title>
        <authorList>
            <person name="Zhang H."/>
            <person name="Lin R."/>
            <person name="Xie B."/>
        </authorList>
    </citation>
    <scope>NUCLEOTIDE SEQUENCE</scope>
    <source>
        <strain evidence="10">BazhouSP</strain>
    </source>
</reference>
<dbReference type="Proteomes" id="UP001201812">
    <property type="component" value="Unassembled WGS sequence"/>
</dbReference>
<comment type="caution">
    <text evidence="10">The sequence shown here is derived from an EMBL/GenBank/DDBJ whole genome shotgun (WGS) entry which is preliminary data.</text>
</comment>
<feature type="transmembrane region" description="Helical" evidence="9">
    <location>
        <begin position="30"/>
        <end position="50"/>
    </location>
</feature>
<keyword evidence="9" id="KW-1133">Transmembrane helix</keyword>
<dbReference type="InterPro" id="IPR001128">
    <property type="entry name" value="Cyt_P450"/>
</dbReference>
<dbReference type="GO" id="GO:0006805">
    <property type="term" value="P:xenobiotic metabolic process"/>
    <property type="evidence" value="ECO:0007669"/>
    <property type="project" value="TreeGrafter"/>
</dbReference>
<evidence type="ECO:0000256" key="9">
    <source>
        <dbReference type="SAM" id="Phobius"/>
    </source>
</evidence>
<evidence type="ECO:0000313" key="11">
    <source>
        <dbReference type="Proteomes" id="UP001201812"/>
    </source>
</evidence>
<evidence type="ECO:0000256" key="3">
    <source>
        <dbReference type="ARBA" id="ARBA00022723"/>
    </source>
</evidence>
<dbReference type="InterPro" id="IPR002401">
    <property type="entry name" value="Cyt_P450_E_grp-I"/>
</dbReference>
<accession>A0AAD4N938</accession>
<evidence type="ECO:0000313" key="10">
    <source>
        <dbReference type="EMBL" id="KAI1721902.1"/>
    </source>
</evidence>
<dbReference type="InterPro" id="IPR050182">
    <property type="entry name" value="Cytochrome_P450_fam2"/>
</dbReference>
<dbReference type="PROSITE" id="PS00086">
    <property type="entry name" value="CYTOCHROME_P450"/>
    <property type="match status" value="1"/>
</dbReference>
<evidence type="ECO:0000256" key="2">
    <source>
        <dbReference type="ARBA" id="ARBA00010617"/>
    </source>
</evidence>
<keyword evidence="3 7" id="KW-0479">Metal-binding</keyword>
<dbReference type="CDD" id="cd20617">
    <property type="entry name" value="CYP1_2-like"/>
    <property type="match status" value="1"/>
</dbReference>
<dbReference type="GO" id="GO:0006082">
    <property type="term" value="P:organic acid metabolic process"/>
    <property type="evidence" value="ECO:0007669"/>
    <property type="project" value="TreeGrafter"/>
</dbReference>
<gene>
    <name evidence="10" type="ORF">DdX_04189</name>
</gene>
<evidence type="ECO:0000256" key="8">
    <source>
        <dbReference type="RuleBase" id="RU000461"/>
    </source>
</evidence>
<dbReference type="AlphaFoldDB" id="A0AAD4N938"/>
<evidence type="ECO:0000256" key="7">
    <source>
        <dbReference type="PIRSR" id="PIRSR602401-1"/>
    </source>
</evidence>
<dbReference type="FunFam" id="1.10.630.10:FF:000036">
    <property type="entry name" value="CYtochrome P450 family"/>
    <property type="match status" value="1"/>
</dbReference>
<comment type="cofactor">
    <cofactor evidence="1 7">
        <name>heme</name>
        <dbReference type="ChEBI" id="CHEBI:30413"/>
    </cofactor>
</comment>
<protein>
    <submittedName>
        <fullName evidence="10">Cytochrome p450 domain-containing protein</fullName>
    </submittedName>
</protein>
<keyword evidence="4 8" id="KW-0560">Oxidoreductase</keyword>
<proteinExistence type="inferred from homology"/>
<dbReference type="PRINTS" id="PR00463">
    <property type="entry name" value="EP450I"/>
</dbReference>
<dbReference type="InterPro" id="IPR017972">
    <property type="entry name" value="Cyt_P450_CS"/>
</dbReference>
<comment type="similarity">
    <text evidence="2 8">Belongs to the cytochrome P450 family.</text>
</comment>
<organism evidence="10 11">
    <name type="scientific">Ditylenchus destructor</name>
    <dbReference type="NCBI Taxonomy" id="166010"/>
    <lineage>
        <taxon>Eukaryota</taxon>
        <taxon>Metazoa</taxon>
        <taxon>Ecdysozoa</taxon>
        <taxon>Nematoda</taxon>
        <taxon>Chromadorea</taxon>
        <taxon>Rhabditida</taxon>
        <taxon>Tylenchina</taxon>
        <taxon>Tylenchomorpha</taxon>
        <taxon>Sphaerularioidea</taxon>
        <taxon>Anguinidae</taxon>
        <taxon>Anguininae</taxon>
        <taxon>Ditylenchus</taxon>
    </lineage>
</organism>
<dbReference type="GO" id="GO:0005737">
    <property type="term" value="C:cytoplasm"/>
    <property type="evidence" value="ECO:0007669"/>
    <property type="project" value="TreeGrafter"/>
</dbReference>
<evidence type="ECO:0000256" key="1">
    <source>
        <dbReference type="ARBA" id="ARBA00001971"/>
    </source>
</evidence>
<keyword evidence="9" id="KW-0812">Transmembrane</keyword>
<dbReference type="InterPro" id="IPR036396">
    <property type="entry name" value="Cyt_P450_sf"/>
</dbReference>
<keyword evidence="7 8" id="KW-0349">Heme</keyword>
<feature type="binding site" description="axial binding residue" evidence="7">
    <location>
        <position position="480"/>
    </location>
    <ligand>
        <name>heme</name>
        <dbReference type="ChEBI" id="CHEBI:30413"/>
    </ligand>
    <ligandPart>
        <name>Fe</name>
        <dbReference type="ChEBI" id="CHEBI:18248"/>
    </ligandPart>
</feature>
<dbReference type="PANTHER" id="PTHR24300:SF414">
    <property type="entry name" value="CYTOCHROME P450 FAMILY"/>
    <property type="match status" value="1"/>
</dbReference>
<dbReference type="GO" id="GO:0020037">
    <property type="term" value="F:heme binding"/>
    <property type="evidence" value="ECO:0007669"/>
    <property type="project" value="InterPro"/>
</dbReference>
<keyword evidence="9" id="KW-0472">Membrane</keyword>
<sequence>MRKNLALSSTLFSTILAVMTFTILRSIRLAHVFNPVTYTLFSVLFGLYLFHDLYWKRRKLPPGPTPWLLAGNMSHILLNPNIDKLFLRWRQQYGGIFTFWMGPIPMVMVADVDTMKKYFVRHGDVFSGRWQNFITDTFMGGHNGVVQIQGEKWREQRRFSLQVLRDFGLGKSLMEEKILNEVNHLISHLDSVLKSSMIGPENGVSMQLTKPISVCIANIINNILFGRTFAHDDPGFIQLQEMLDKQSALVVRPIMGLYLTMPFTVQIPIINSAWLQLIEIRNNLWSFLERQIQEHRMVFRSTMQPTDFTFVYMMEMHKRRQKGEHMGHFSDKQLKMLLLDLFFAGSETTVTTTKWGILMLVLHPEVQQKCQEELDAISGDQVELKDRIGLTYLQATICEIQRIANILPINLLRTCTETVSIDSFEFEAGTMVLPQISIAMNDPQNFSLPEEFRPERFIDENCNLKKNDGFMPFSIGARKCLGESLARAELFLIFANLLKNFEFSLDKKESQPSTQRSYGLTVSPKPFKCVLRRRVPDR</sequence>
<evidence type="ECO:0000256" key="4">
    <source>
        <dbReference type="ARBA" id="ARBA00023002"/>
    </source>
</evidence>
<evidence type="ECO:0000256" key="5">
    <source>
        <dbReference type="ARBA" id="ARBA00023004"/>
    </source>
</evidence>
<dbReference type="EMBL" id="JAKKPZ010000004">
    <property type="protein sequence ID" value="KAI1721902.1"/>
    <property type="molecule type" value="Genomic_DNA"/>
</dbReference>